<evidence type="ECO:0000256" key="2">
    <source>
        <dbReference type="ARBA" id="ARBA00023172"/>
    </source>
</evidence>
<protein>
    <recommendedName>
        <fullName evidence="3">Resolvase/invertase-type recombinase catalytic domain-containing protein</fullName>
    </recommendedName>
</protein>
<feature type="non-terminal residue" evidence="4">
    <location>
        <position position="1"/>
    </location>
</feature>
<dbReference type="AlphaFoldDB" id="A0A0F9L9U4"/>
<dbReference type="SUPFAM" id="SSF53041">
    <property type="entry name" value="Resolvase-like"/>
    <property type="match status" value="1"/>
</dbReference>
<sequence length="180" mass="21679">INRFREYELIEDKQSAWKDNVERDGFERLKKLIKSNKVNHLIVWDFDRLYRNRIKFKQFLEFLRAYKVKLHSYRQLWLEEIHKVPEPWNDIVYDLLINIYGHIAQDESDKKSKRVKAAVRKKDGITKSYKGKKWGRKSLSTNKIRMIIELHKKEKSIRTISKELNISLGVVHKYISGGHI</sequence>
<dbReference type="InterPro" id="IPR036388">
    <property type="entry name" value="WH-like_DNA-bd_sf"/>
</dbReference>
<gene>
    <name evidence="4" type="ORF">LCGC14_1605640</name>
</gene>
<dbReference type="SMART" id="SM00857">
    <property type="entry name" value="Resolvase"/>
    <property type="match status" value="1"/>
</dbReference>
<feature type="domain" description="Resolvase/invertase-type recombinase catalytic" evidence="3">
    <location>
        <begin position="1"/>
        <end position="126"/>
    </location>
</feature>
<dbReference type="GO" id="GO:0003677">
    <property type="term" value="F:DNA binding"/>
    <property type="evidence" value="ECO:0007669"/>
    <property type="project" value="UniProtKB-KW"/>
</dbReference>
<keyword evidence="1" id="KW-0238">DNA-binding</keyword>
<organism evidence="4">
    <name type="scientific">marine sediment metagenome</name>
    <dbReference type="NCBI Taxonomy" id="412755"/>
    <lineage>
        <taxon>unclassified sequences</taxon>
        <taxon>metagenomes</taxon>
        <taxon>ecological metagenomes</taxon>
    </lineage>
</organism>
<proteinExistence type="predicted"/>
<dbReference type="Pfam" id="PF00239">
    <property type="entry name" value="Resolvase"/>
    <property type="match status" value="1"/>
</dbReference>
<name>A0A0F9L9U4_9ZZZZ</name>
<dbReference type="GO" id="GO:0000150">
    <property type="term" value="F:DNA strand exchange activity"/>
    <property type="evidence" value="ECO:0007669"/>
    <property type="project" value="InterPro"/>
</dbReference>
<accession>A0A0F9L9U4</accession>
<dbReference type="Gene3D" id="3.40.50.1390">
    <property type="entry name" value="Resolvase, N-terminal catalytic domain"/>
    <property type="match status" value="1"/>
</dbReference>
<evidence type="ECO:0000313" key="4">
    <source>
        <dbReference type="EMBL" id="KKM24390.1"/>
    </source>
</evidence>
<comment type="caution">
    <text evidence="4">The sequence shown here is derived from an EMBL/GenBank/DDBJ whole genome shotgun (WGS) entry which is preliminary data.</text>
</comment>
<dbReference type="PANTHER" id="PTHR30461">
    <property type="entry name" value="DNA-INVERTASE FROM LAMBDOID PROPHAGE"/>
    <property type="match status" value="1"/>
</dbReference>
<dbReference type="InterPro" id="IPR050639">
    <property type="entry name" value="SSR_resolvase"/>
</dbReference>
<evidence type="ECO:0000256" key="1">
    <source>
        <dbReference type="ARBA" id="ARBA00023125"/>
    </source>
</evidence>
<dbReference type="EMBL" id="LAZR01012935">
    <property type="protein sequence ID" value="KKM24390.1"/>
    <property type="molecule type" value="Genomic_DNA"/>
</dbReference>
<dbReference type="InterPro" id="IPR036162">
    <property type="entry name" value="Resolvase-like_N_sf"/>
</dbReference>
<dbReference type="Gene3D" id="1.10.10.10">
    <property type="entry name" value="Winged helix-like DNA-binding domain superfamily/Winged helix DNA-binding domain"/>
    <property type="match status" value="1"/>
</dbReference>
<evidence type="ECO:0000259" key="3">
    <source>
        <dbReference type="SMART" id="SM00857"/>
    </source>
</evidence>
<dbReference type="CDD" id="cd00338">
    <property type="entry name" value="Ser_Recombinase"/>
    <property type="match status" value="1"/>
</dbReference>
<reference evidence="4" key="1">
    <citation type="journal article" date="2015" name="Nature">
        <title>Complex archaea that bridge the gap between prokaryotes and eukaryotes.</title>
        <authorList>
            <person name="Spang A."/>
            <person name="Saw J.H."/>
            <person name="Jorgensen S.L."/>
            <person name="Zaremba-Niedzwiedzka K."/>
            <person name="Martijn J."/>
            <person name="Lind A.E."/>
            <person name="van Eijk R."/>
            <person name="Schleper C."/>
            <person name="Guy L."/>
            <person name="Ettema T.J."/>
        </authorList>
    </citation>
    <scope>NUCLEOTIDE SEQUENCE</scope>
</reference>
<dbReference type="InterPro" id="IPR006119">
    <property type="entry name" value="Resolv_N"/>
</dbReference>
<dbReference type="PANTHER" id="PTHR30461:SF2">
    <property type="entry name" value="SERINE RECOMBINASE PINE-RELATED"/>
    <property type="match status" value="1"/>
</dbReference>
<keyword evidence="2" id="KW-0233">DNA recombination</keyword>